<keyword evidence="3" id="KW-1185">Reference proteome</keyword>
<proteinExistence type="predicted"/>
<dbReference type="Pfam" id="PF00646">
    <property type="entry name" value="F-box"/>
    <property type="match status" value="1"/>
</dbReference>
<evidence type="ECO:0000313" key="4">
    <source>
        <dbReference type="WBParaSite" id="TCLT_0000337901-mRNA-1"/>
    </source>
</evidence>
<dbReference type="SUPFAM" id="SSF81383">
    <property type="entry name" value="F-box domain"/>
    <property type="match status" value="1"/>
</dbReference>
<dbReference type="AlphaFoldDB" id="A0A0N5CT21"/>
<evidence type="ECO:0000313" key="2">
    <source>
        <dbReference type="EMBL" id="VDM99801.1"/>
    </source>
</evidence>
<dbReference type="InterPro" id="IPR036047">
    <property type="entry name" value="F-box-like_dom_sf"/>
</dbReference>
<sequence length="215" mass="25182">MDCFIKLLSLLPVFQNPSINTSNEAELSNIQLGQFANNSRSLNLIFLLDGPPRDKIIKYLDVQSLLNLRMTCKDYMRIGTNELIQRWKILQYHDGQIYPPIMKKYWKMHRKLDQTGFQNQDWMPATLIMFGDKDQLNITNMLTPCQKLIVTSCEDHLNILYQKRGKDNARLHSDTIDGSIRNGIIIPSMRPCRRPSIVHILKYVNICYHLYLNVR</sequence>
<name>A0A0N5CT21_THECL</name>
<accession>A0A0N5CT21</accession>
<feature type="domain" description="F-box" evidence="1">
    <location>
        <begin position="55"/>
        <end position="74"/>
    </location>
</feature>
<evidence type="ECO:0000313" key="3">
    <source>
        <dbReference type="Proteomes" id="UP000276776"/>
    </source>
</evidence>
<dbReference type="InterPro" id="IPR001810">
    <property type="entry name" value="F-box_dom"/>
</dbReference>
<dbReference type="WBParaSite" id="TCLT_0000337901-mRNA-1">
    <property type="protein sequence ID" value="TCLT_0000337901-mRNA-1"/>
    <property type="gene ID" value="TCLT_0000337901"/>
</dbReference>
<evidence type="ECO:0000259" key="1">
    <source>
        <dbReference type="Pfam" id="PF00646"/>
    </source>
</evidence>
<dbReference type="Proteomes" id="UP000276776">
    <property type="component" value="Unassembled WGS sequence"/>
</dbReference>
<gene>
    <name evidence="2" type="ORF">TCLT_LOCUS3372</name>
</gene>
<reference evidence="4" key="1">
    <citation type="submission" date="2017-02" db="UniProtKB">
        <authorList>
            <consortium name="WormBaseParasite"/>
        </authorList>
    </citation>
    <scope>IDENTIFICATION</scope>
</reference>
<protein>
    <submittedName>
        <fullName evidence="4">F-box domain-containing protein</fullName>
    </submittedName>
</protein>
<organism evidence="4">
    <name type="scientific">Thelazia callipaeda</name>
    <name type="common">Oriental eyeworm</name>
    <name type="synonym">Parasitic nematode</name>
    <dbReference type="NCBI Taxonomy" id="103827"/>
    <lineage>
        <taxon>Eukaryota</taxon>
        <taxon>Metazoa</taxon>
        <taxon>Ecdysozoa</taxon>
        <taxon>Nematoda</taxon>
        <taxon>Chromadorea</taxon>
        <taxon>Rhabditida</taxon>
        <taxon>Spirurina</taxon>
        <taxon>Spiruromorpha</taxon>
        <taxon>Thelazioidea</taxon>
        <taxon>Thelaziidae</taxon>
        <taxon>Thelazia</taxon>
    </lineage>
</organism>
<reference evidence="2 3" key="2">
    <citation type="submission" date="2018-11" db="EMBL/GenBank/DDBJ databases">
        <authorList>
            <consortium name="Pathogen Informatics"/>
        </authorList>
    </citation>
    <scope>NUCLEOTIDE SEQUENCE [LARGE SCALE GENOMIC DNA]</scope>
</reference>
<dbReference type="EMBL" id="UYYF01001368">
    <property type="protein sequence ID" value="VDM99801.1"/>
    <property type="molecule type" value="Genomic_DNA"/>
</dbReference>